<sequence>MSSSEDKCEVSEDKYEDRGKMKYFREEINSTEGREGKSKLDVEVGGTRLSEFPTQSNT</sequence>
<keyword evidence="3" id="KW-1185">Reference proteome</keyword>
<proteinExistence type="predicted"/>
<accession>A0ABQ7AIM3</accession>
<protein>
    <submittedName>
        <fullName evidence="2">Uncharacterized protein</fullName>
    </submittedName>
</protein>
<dbReference type="Proteomes" id="UP000266723">
    <property type="component" value="Unassembled WGS sequence"/>
</dbReference>
<feature type="region of interest" description="Disordered" evidence="1">
    <location>
        <begin position="1"/>
        <end position="20"/>
    </location>
</feature>
<evidence type="ECO:0000256" key="1">
    <source>
        <dbReference type="SAM" id="MobiDB-lite"/>
    </source>
</evidence>
<reference evidence="2 3" key="1">
    <citation type="journal article" date="2020" name="BMC Genomics">
        <title>Intraspecific diversification of the crop wild relative Brassica cretica Lam. using demographic model selection.</title>
        <authorList>
            <person name="Kioukis A."/>
            <person name="Michalopoulou V.A."/>
            <person name="Briers L."/>
            <person name="Pirintsos S."/>
            <person name="Studholme D.J."/>
            <person name="Pavlidis P."/>
            <person name="Sarris P.F."/>
        </authorList>
    </citation>
    <scope>NUCLEOTIDE SEQUENCE [LARGE SCALE GENOMIC DNA]</scope>
    <source>
        <strain evidence="3">cv. PFS-1207/04</strain>
    </source>
</reference>
<organism evidence="2 3">
    <name type="scientific">Brassica cretica</name>
    <name type="common">Mustard</name>
    <dbReference type="NCBI Taxonomy" id="69181"/>
    <lineage>
        <taxon>Eukaryota</taxon>
        <taxon>Viridiplantae</taxon>
        <taxon>Streptophyta</taxon>
        <taxon>Embryophyta</taxon>
        <taxon>Tracheophyta</taxon>
        <taxon>Spermatophyta</taxon>
        <taxon>Magnoliopsida</taxon>
        <taxon>eudicotyledons</taxon>
        <taxon>Gunneridae</taxon>
        <taxon>Pentapetalae</taxon>
        <taxon>rosids</taxon>
        <taxon>malvids</taxon>
        <taxon>Brassicales</taxon>
        <taxon>Brassicaceae</taxon>
        <taxon>Brassiceae</taxon>
        <taxon>Brassica</taxon>
    </lineage>
</organism>
<feature type="compositionally biased region" description="Basic and acidic residues" evidence="1">
    <location>
        <begin position="27"/>
        <end position="42"/>
    </location>
</feature>
<dbReference type="EMBL" id="QGKV02002055">
    <property type="protein sequence ID" value="KAF3497461.1"/>
    <property type="molecule type" value="Genomic_DNA"/>
</dbReference>
<feature type="region of interest" description="Disordered" evidence="1">
    <location>
        <begin position="27"/>
        <end position="58"/>
    </location>
</feature>
<evidence type="ECO:0000313" key="3">
    <source>
        <dbReference type="Proteomes" id="UP000266723"/>
    </source>
</evidence>
<name>A0ABQ7AIM3_BRACR</name>
<evidence type="ECO:0000313" key="2">
    <source>
        <dbReference type="EMBL" id="KAF3497461.1"/>
    </source>
</evidence>
<gene>
    <name evidence="2" type="ORF">DY000_02053197</name>
</gene>
<comment type="caution">
    <text evidence="2">The sequence shown here is derived from an EMBL/GenBank/DDBJ whole genome shotgun (WGS) entry which is preliminary data.</text>
</comment>